<organism evidence="12 13">
    <name type="scientific">Streptosporangium jomthongense</name>
    <dbReference type="NCBI Taxonomy" id="1193683"/>
    <lineage>
        <taxon>Bacteria</taxon>
        <taxon>Bacillati</taxon>
        <taxon>Actinomycetota</taxon>
        <taxon>Actinomycetes</taxon>
        <taxon>Streptosporangiales</taxon>
        <taxon>Streptosporangiaceae</taxon>
        <taxon>Streptosporangium</taxon>
    </lineage>
</organism>
<evidence type="ECO:0000256" key="3">
    <source>
        <dbReference type="ARBA" id="ARBA00022670"/>
    </source>
</evidence>
<dbReference type="PROSITE" id="PS51829">
    <property type="entry name" value="P_HOMO_B"/>
    <property type="match status" value="1"/>
</dbReference>
<dbReference type="InterPro" id="IPR041756">
    <property type="entry name" value="M28_SGAP-like"/>
</dbReference>
<dbReference type="Pfam" id="PF02868">
    <property type="entry name" value="Peptidase_M4_C"/>
    <property type="match status" value="1"/>
</dbReference>
<dbReference type="InterPro" id="IPR008979">
    <property type="entry name" value="Galactose-bd-like_sf"/>
</dbReference>
<proteinExistence type="inferred from homology"/>
<dbReference type="Pfam" id="PF07504">
    <property type="entry name" value="FTP"/>
    <property type="match status" value="1"/>
</dbReference>
<dbReference type="Pfam" id="PF04389">
    <property type="entry name" value="Peptidase_M28"/>
    <property type="match status" value="1"/>
</dbReference>
<dbReference type="Gene3D" id="3.10.170.10">
    <property type="match status" value="1"/>
</dbReference>
<dbReference type="CDD" id="cd09597">
    <property type="entry name" value="M4_TLP"/>
    <property type="match status" value="1"/>
</dbReference>
<dbReference type="Proteomes" id="UP001595698">
    <property type="component" value="Unassembled WGS sequence"/>
</dbReference>
<keyword evidence="6" id="KW-0378">Hydrolase</keyword>
<feature type="compositionally biased region" description="Polar residues" evidence="9">
    <location>
        <begin position="593"/>
        <end position="606"/>
    </location>
</feature>
<comment type="similarity">
    <text evidence="1">Belongs to the peptidase M28 family. M28A subfamily.</text>
</comment>
<evidence type="ECO:0000256" key="8">
    <source>
        <dbReference type="ARBA" id="ARBA00023049"/>
    </source>
</evidence>
<evidence type="ECO:0000256" key="7">
    <source>
        <dbReference type="ARBA" id="ARBA00022833"/>
    </source>
</evidence>
<comment type="similarity">
    <text evidence="2">Belongs to the peptidase M4 family.</text>
</comment>
<feature type="domain" description="P/Homo B" evidence="11">
    <location>
        <begin position="1037"/>
        <end position="1157"/>
    </location>
</feature>
<dbReference type="InterPro" id="IPR011096">
    <property type="entry name" value="FTP_domain"/>
</dbReference>
<dbReference type="Gene3D" id="1.10.390.10">
    <property type="entry name" value="Neutral Protease Domain 2"/>
    <property type="match status" value="1"/>
</dbReference>
<keyword evidence="8" id="KW-0482">Metalloprotease</keyword>
<evidence type="ECO:0000313" key="12">
    <source>
        <dbReference type="EMBL" id="MFC3980217.1"/>
    </source>
</evidence>
<evidence type="ECO:0000256" key="5">
    <source>
        <dbReference type="ARBA" id="ARBA00022729"/>
    </source>
</evidence>
<dbReference type="InterPro" id="IPR023612">
    <property type="entry name" value="Peptidase_M4"/>
</dbReference>
<feature type="compositionally biased region" description="Low complexity" evidence="9">
    <location>
        <begin position="607"/>
        <end position="626"/>
    </location>
</feature>
<feature type="signal peptide" evidence="10">
    <location>
        <begin position="1"/>
        <end position="26"/>
    </location>
</feature>
<comment type="caution">
    <text evidence="12">The sequence shown here is derived from an EMBL/GenBank/DDBJ whole genome shotgun (WGS) entry which is preliminary data.</text>
</comment>
<dbReference type="InterPro" id="IPR007484">
    <property type="entry name" value="Peptidase_M28"/>
</dbReference>
<dbReference type="Gene3D" id="3.10.450.490">
    <property type="match status" value="1"/>
</dbReference>
<dbReference type="PANTHER" id="PTHR33794">
    <property type="entry name" value="BACILLOLYSIN"/>
    <property type="match status" value="1"/>
</dbReference>
<name>A0ABV8EV00_9ACTN</name>
<feature type="chain" id="PRO_5046202224" evidence="10">
    <location>
        <begin position="27"/>
        <end position="1157"/>
    </location>
</feature>
<feature type="region of interest" description="Disordered" evidence="9">
    <location>
        <begin position="590"/>
        <end position="630"/>
    </location>
</feature>
<dbReference type="PRINTS" id="PR00730">
    <property type="entry name" value="THERMOLYSIN"/>
</dbReference>
<keyword evidence="3" id="KW-0645">Protease</keyword>
<keyword evidence="5 10" id="KW-0732">Signal</keyword>
<evidence type="ECO:0000256" key="1">
    <source>
        <dbReference type="ARBA" id="ARBA00005957"/>
    </source>
</evidence>
<dbReference type="InterPro" id="IPR013856">
    <property type="entry name" value="Peptidase_M4_domain"/>
</dbReference>
<accession>A0ABV8EV00</accession>
<keyword evidence="7" id="KW-0862">Zinc</keyword>
<reference evidence="13" key="1">
    <citation type="journal article" date="2019" name="Int. J. Syst. Evol. Microbiol.">
        <title>The Global Catalogue of Microorganisms (GCM) 10K type strain sequencing project: providing services to taxonomists for standard genome sequencing and annotation.</title>
        <authorList>
            <consortium name="The Broad Institute Genomics Platform"/>
            <consortium name="The Broad Institute Genome Sequencing Center for Infectious Disease"/>
            <person name="Wu L."/>
            <person name="Ma J."/>
        </authorList>
    </citation>
    <scope>NUCLEOTIDE SEQUENCE [LARGE SCALE GENOMIC DNA]</scope>
    <source>
        <strain evidence="13">TBRC 7912</strain>
    </source>
</reference>
<dbReference type="PANTHER" id="PTHR33794:SF1">
    <property type="entry name" value="BACILLOLYSIN"/>
    <property type="match status" value="1"/>
</dbReference>
<dbReference type="Pfam" id="PF01483">
    <property type="entry name" value="P_proprotein"/>
    <property type="match status" value="1"/>
</dbReference>
<dbReference type="EMBL" id="JBHSBC010000008">
    <property type="protein sequence ID" value="MFC3980217.1"/>
    <property type="molecule type" value="Genomic_DNA"/>
</dbReference>
<evidence type="ECO:0000256" key="6">
    <source>
        <dbReference type="ARBA" id="ARBA00022801"/>
    </source>
</evidence>
<dbReference type="SUPFAM" id="SSF49785">
    <property type="entry name" value="Galactose-binding domain-like"/>
    <property type="match status" value="1"/>
</dbReference>
<sequence>MRSKLRTGAVAVLATAALAASTLANAPGAYAAKPAADAKPTPVGAAQKLERAFTPPNARGRERAIANAGKALAAESGTLRKSAQDKFTLAKTIDGAYGLQYLTYARTHRGLPVYGGDVIVTTDRAGDQLGQVASGQRAEIKVGVTPRVRPSAAAATARAKLAKVESADAPTLLVHAAGTQPKLAWEVVVRGATEKAPSVLHVFVDALTGSVLDSYDEVRAGTGNSFYNGNPVTIQTSGSSGSYTMRDTTRSGLACGGQNGSAYTKSTDSWGNGSGTNLETACVDALYAAQTEWNMLRDWLGRNGFNGRGGAFPIRVGLNDVNAFWNGSYTNFGHNQSNNQQATPMDVVGHEFGHAIFQFSGSGDGGSGNEAGGLNESTGDIFGALLESYANNPNDPADYQVGEEVNLVGQGPIRYMYKPSTNGDPDCYSSSIPNTEVHAAAGPQNHWFYLLAEGTNPGGGKPTSPVCSGSSNLTGIGIQKAGQIFMAGLNNKTSPWTHAKARAATVAAAKQLFPNSCVEWNAVRAAWSAVNVSAGSGEGTCTIQNPNDFSVSLNPTSGSVQAGQQATSTVGTTVTAGSAQSITLRASGLPSGASASFSPPTITAGQSSTLSVTTSSNTPNGTSSITVTADGTDVDRTVTYSLTVSGGPPGGGEAPDISLANVKAHLQQFQSIASSNGGNRRSTGAGYTQSVSYVENKLRAAGYTVTRQSCTSGCSGGAGPNLIADWPGGDANQVVMSGAHLDSVSAGPGINDNGSGSATLLEVALTLAAKNPTMTKHVRFGWWTDEEQGLLGSKYYVGSLSSAERSKIKVYYNYDMVGSPNGGYFINNIATAAAADLKAFYTKIGVQTEENVEGANRSDDASFRNAGIATSGVAAGASDIKTSAQATKWGGTSGRAYDSCYHSSCDTTSNINDTILDRAADAAAYAVWKGAVGGDTPPPTDDFSVSVSPSSATVQAGESASATLSTQVTSGNAQSVSLNAGGVPSGANVSFSPATITSGQSSSVSITTSSATPAGTYSISLNGNGTSANRSAVFTLTVGGTGGGRTFTNDTPFEINDGYQDYTDIDVALDGEPESTFTVTADIQHTCSQDVRITLYQPNGSARVLKYEGYEACTPYDGPVTFTVSNPSRLGNGTWSLMVGDYFQGDTGVVNSWSISF</sequence>
<dbReference type="InterPro" id="IPR001570">
    <property type="entry name" value="Peptidase_M4_C_domain"/>
</dbReference>
<evidence type="ECO:0000256" key="10">
    <source>
        <dbReference type="SAM" id="SignalP"/>
    </source>
</evidence>
<protein>
    <submittedName>
        <fullName evidence="12">M28 family peptidase</fullName>
    </submittedName>
</protein>
<evidence type="ECO:0000256" key="4">
    <source>
        <dbReference type="ARBA" id="ARBA00022723"/>
    </source>
</evidence>
<evidence type="ECO:0000313" key="13">
    <source>
        <dbReference type="Proteomes" id="UP001595698"/>
    </source>
</evidence>
<dbReference type="InterPro" id="IPR027268">
    <property type="entry name" value="Peptidase_M4/M1_CTD_sf"/>
</dbReference>
<dbReference type="CDD" id="cd03876">
    <property type="entry name" value="M28_SGAP_like"/>
    <property type="match status" value="1"/>
</dbReference>
<dbReference type="RefSeq" id="WP_386189217.1">
    <property type="nucleotide sequence ID" value="NZ_JBHSBC010000008.1"/>
</dbReference>
<dbReference type="InterPro" id="IPR002884">
    <property type="entry name" value="P_dom"/>
</dbReference>
<dbReference type="InterPro" id="IPR050728">
    <property type="entry name" value="Zinc_Metalloprotease_M4"/>
</dbReference>
<evidence type="ECO:0000259" key="11">
    <source>
        <dbReference type="PROSITE" id="PS51829"/>
    </source>
</evidence>
<keyword evidence="13" id="KW-1185">Reference proteome</keyword>
<evidence type="ECO:0000256" key="9">
    <source>
        <dbReference type="SAM" id="MobiDB-lite"/>
    </source>
</evidence>
<evidence type="ECO:0000256" key="2">
    <source>
        <dbReference type="ARBA" id="ARBA00009388"/>
    </source>
</evidence>
<dbReference type="SUPFAM" id="SSF55486">
    <property type="entry name" value="Metalloproteases ('zincins'), catalytic domain"/>
    <property type="match status" value="1"/>
</dbReference>
<gene>
    <name evidence="12" type="ORF">ACFOYY_08810</name>
</gene>
<dbReference type="Gene3D" id="2.60.120.260">
    <property type="entry name" value="Galactose-binding domain-like"/>
    <property type="match status" value="1"/>
</dbReference>
<dbReference type="Pfam" id="PF01447">
    <property type="entry name" value="Peptidase_M4"/>
    <property type="match status" value="1"/>
</dbReference>
<dbReference type="Gene3D" id="3.40.630.10">
    <property type="entry name" value="Zn peptidases"/>
    <property type="match status" value="1"/>
</dbReference>
<keyword evidence="4" id="KW-0479">Metal-binding</keyword>
<dbReference type="SUPFAM" id="SSF53187">
    <property type="entry name" value="Zn-dependent exopeptidases"/>
    <property type="match status" value="1"/>
</dbReference>